<dbReference type="InterPro" id="IPR011029">
    <property type="entry name" value="DEATH-like_dom_sf"/>
</dbReference>
<dbReference type="SUPFAM" id="SSF56112">
    <property type="entry name" value="Protein kinase-like (PK-like)"/>
    <property type="match status" value="1"/>
</dbReference>
<dbReference type="AlphaFoldDB" id="A0A8C5MF19"/>
<dbReference type="SMART" id="SM00220">
    <property type="entry name" value="S_TKc"/>
    <property type="match status" value="1"/>
</dbReference>
<dbReference type="OrthoDB" id="535509at2759"/>
<dbReference type="GO" id="GO:0005524">
    <property type="term" value="F:ATP binding"/>
    <property type="evidence" value="ECO:0007669"/>
    <property type="project" value="InterPro"/>
</dbReference>
<name>A0A8C5MF19_9ANUR</name>
<dbReference type="GO" id="GO:0004706">
    <property type="term" value="F:JUN kinase kinase kinase activity"/>
    <property type="evidence" value="ECO:0007669"/>
    <property type="project" value="TreeGrafter"/>
</dbReference>
<feature type="compositionally biased region" description="Polar residues" evidence="1">
    <location>
        <begin position="330"/>
        <end position="346"/>
    </location>
</feature>
<dbReference type="PROSITE" id="PS50011">
    <property type="entry name" value="PROTEIN_KINASE_DOM"/>
    <property type="match status" value="1"/>
</dbReference>
<evidence type="ECO:0000313" key="5">
    <source>
        <dbReference type="Proteomes" id="UP000694569"/>
    </source>
</evidence>
<dbReference type="PROSITE" id="PS00108">
    <property type="entry name" value="PROTEIN_KINASE_ST"/>
    <property type="match status" value="1"/>
</dbReference>
<dbReference type="SUPFAM" id="SSF47986">
    <property type="entry name" value="DEATH domain"/>
    <property type="match status" value="1"/>
</dbReference>
<dbReference type="InterPro" id="IPR011009">
    <property type="entry name" value="Kinase-like_dom_sf"/>
</dbReference>
<dbReference type="PANTHER" id="PTHR44329">
    <property type="entry name" value="SERINE/THREONINE-PROTEIN KINASE TNNI3K-RELATED"/>
    <property type="match status" value="1"/>
</dbReference>
<dbReference type="InterPro" id="IPR000488">
    <property type="entry name" value="Death_dom"/>
</dbReference>
<dbReference type="PROSITE" id="PS50017">
    <property type="entry name" value="DEATH_DOMAIN"/>
    <property type="match status" value="1"/>
</dbReference>
<organism evidence="4 5">
    <name type="scientific">Leptobrachium leishanense</name>
    <name type="common">Leishan spiny toad</name>
    <dbReference type="NCBI Taxonomy" id="445787"/>
    <lineage>
        <taxon>Eukaryota</taxon>
        <taxon>Metazoa</taxon>
        <taxon>Chordata</taxon>
        <taxon>Craniata</taxon>
        <taxon>Vertebrata</taxon>
        <taxon>Euteleostomi</taxon>
        <taxon>Amphibia</taxon>
        <taxon>Batrachia</taxon>
        <taxon>Anura</taxon>
        <taxon>Pelobatoidea</taxon>
        <taxon>Megophryidae</taxon>
        <taxon>Leptobrachium</taxon>
    </lineage>
</organism>
<keyword evidence="5" id="KW-1185">Reference proteome</keyword>
<evidence type="ECO:0000313" key="4">
    <source>
        <dbReference type="Ensembl" id="ENSLLEP00000012206.1"/>
    </source>
</evidence>
<dbReference type="PANTHER" id="PTHR44329:SF6">
    <property type="entry name" value="RECEPTOR-INTERACTING SERINE_THREONINE-PROTEIN KINASE 1"/>
    <property type="match status" value="1"/>
</dbReference>
<dbReference type="Ensembl" id="ENSLLET00000012685.1">
    <property type="protein sequence ID" value="ENSLLEP00000012206.1"/>
    <property type="gene ID" value="ENSLLEG00000007756.1"/>
</dbReference>
<dbReference type="Gene3D" id="1.10.533.10">
    <property type="entry name" value="Death Domain, Fas"/>
    <property type="match status" value="1"/>
</dbReference>
<gene>
    <name evidence="4" type="primary">RIPK1</name>
</gene>
<dbReference type="GO" id="GO:0043123">
    <property type="term" value="P:positive regulation of canonical NF-kappaB signal transduction"/>
    <property type="evidence" value="ECO:0007669"/>
    <property type="project" value="UniProtKB-ARBA"/>
</dbReference>
<dbReference type="GeneTree" id="ENSGT00940000159347"/>
<dbReference type="SMART" id="SM00005">
    <property type="entry name" value="DEATH"/>
    <property type="match status" value="1"/>
</dbReference>
<dbReference type="InterPro" id="IPR051681">
    <property type="entry name" value="Ser/Thr_Kinases-Pseudokinases"/>
</dbReference>
<dbReference type="Pfam" id="PF00531">
    <property type="entry name" value="Death"/>
    <property type="match status" value="1"/>
</dbReference>
<accession>A0A8C5MF19</accession>
<reference evidence="4" key="1">
    <citation type="submission" date="2025-08" db="UniProtKB">
        <authorList>
            <consortium name="Ensembl"/>
        </authorList>
    </citation>
    <scope>IDENTIFICATION</scope>
</reference>
<dbReference type="FunFam" id="1.10.510.10:FF:000472">
    <property type="entry name" value="Receptor interacting serine/threonine kinase 1"/>
    <property type="match status" value="1"/>
</dbReference>
<dbReference type="InterPro" id="IPR000719">
    <property type="entry name" value="Prot_kinase_dom"/>
</dbReference>
<evidence type="ECO:0000256" key="1">
    <source>
        <dbReference type="SAM" id="MobiDB-lite"/>
    </source>
</evidence>
<protein>
    <submittedName>
        <fullName evidence="4">Receptor interacting serine/threonine kinase 1</fullName>
    </submittedName>
</protein>
<dbReference type="Proteomes" id="UP000694569">
    <property type="component" value="Unplaced"/>
</dbReference>
<dbReference type="GO" id="GO:0031349">
    <property type="term" value="P:positive regulation of defense response"/>
    <property type="evidence" value="ECO:0007669"/>
    <property type="project" value="UniProtKB-ARBA"/>
</dbReference>
<evidence type="ECO:0000259" key="2">
    <source>
        <dbReference type="PROSITE" id="PS50011"/>
    </source>
</evidence>
<dbReference type="InterPro" id="IPR025735">
    <property type="entry name" value="RHIM"/>
</dbReference>
<evidence type="ECO:0000259" key="3">
    <source>
        <dbReference type="PROSITE" id="PS50017"/>
    </source>
</evidence>
<sequence>MSLDNITMSYSDLTCQQDLDSGAFGKVSLCYHRDHGLVVLKKVFTGCKNQSENDALLEEGKIMHRLQHDRVVRLLGIILESGNYSLVIEYMEKGNLLTVLKTVDLRMSIKRRIILEIVEGMTYLHSKKVVHKDLKPENILVNDDLHVKIADLGLATLTAWSRLTKEESSRQMKSNKSSSKQKACNAGTLFYMAPEHLKSIHEKATEKSDVYSFGIVMWVIFTNKEPYEDAMNDEQIMFCVKAKERPQISDLPCDCPKEAEELMQTCWDDDPSKRPTFEACNGLFREYYTIDREQNVEDDVAAIKQIYPKPHPDIQRMQSLQADCDAEPPSIQSSGQPLSLHSSQGLHTRHSMDEKLFEAAPNSPMESEDPTEDILSRKLQDEINYHQTGSRIDNSVSYAHSQLPFQNSGIGVRHGAYGDPVNNPPLPVSPGPPRGFSARTTEELSEVSPPYRHENAMPNLRMYGSGTPQQSYIPSMPSNLNIFSQQRLVHPFNMPVLPQHDTNPHYCGPESHAQGDFQKLSVPETTVTNHYDIQQQQYGYPTDVNHAAVKFSNLSISNAKAVQIGNNNFMSIGAERPRTSRQVRSSDNGAFFRQLPPLDPAKLITEEQLQFLRDNISKKWKYFARKLGFREPDIEQIDHDYERDGLQEKVHQTLHKWQMREGSKNTTVKKVAEALHQWVKLSF</sequence>
<feature type="domain" description="Death" evidence="3">
    <location>
        <begin position="605"/>
        <end position="677"/>
    </location>
</feature>
<dbReference type="InterPro" id="IPR008271">
    <property type="entry name" value="Ser/Thr_kinase_AS"/>
</dbReference>
<feature type="region of interest" description="Disordered" evidence="1">
    <location>
        <begin position="321"/>
        <end position="349"/>
    </location>
</feature>
<feature type="domain" description="Protein kinase" evidence="2">
    <location>
        <begin position="13"/>
        <end position="288"/>
    </location>
</feature>
<reference evidence="4" key="2">
    <citation type="submission" date="2025-09" db="UniProtKB">
        <authorList>
            <consortium name="Ensembl"/>
        </authorList>
    </citation>
    <scope>IDENTIFICATION</scope>
</reference>
<dbReference type="PRINTS" id="PR00109">
    <property type="entry name" value="TYRKINASE"/>
</dbReference>
<dbReference type="InterPro" id="IPR001245">
    <property type="entry name" value="Ser-Thr/Tyr_kinase_cat_dom"/>
</dbReference>
<feature type="region of interest" description="Disordered" evidence="1">
    <location>
        <begin position="433"/>
        <end position="456"/>
    </location>
</feature>
<proteinExistence type="predicted"/>
<dbReference type="Pfam" id="PF07714">
    <property type="entry name" value="PK_Tyr_Ser-Thr"/>
    <property type="match status" value="1"/>
</dbReference>
<dbReference type="GO" id="GO:0071345">
    <property type="term" value="P:cellular response to cytokine stimulus"/>
    <property type="evidence" value="ECO:0007669"/>
    <property type="project" value="UniProtKB-ARBA"/>
</dbReference>
<dbReference type="Gene3D" id="1.10.510.10">
    <property type="entry name" value="Transferase(Phosphotransferase) domain 1"/>
    <property type="match status" value="1"/>
</dbReference>
<dbReference type="Pfam" id="PF12721">
    <property type="entry name" value="RHIM"/>
    <property type="match status" value="1"/>
</dbReference>
<dbReference type="GO" id="GO:0009893">
    <property type="term" value="P:positive regulation of metabolic process"/>
    <property type="evidence" value="ECO:0007669"/>
    <property type="project" value="UniProtKB-ARBA"/>
</dbReference>